<evidence type="ECO:0000256" key="7">
    <source>
        <dbReference type="ARBA" id="ARBA00043987"/>
    </source>
</evidence>
<feature type="transmembrane region" description="Helical" evidence="9">
    <location>
        <begin position="366"/>
        <end position="385"/>
    </location>
</feature>
<feature type="transmembrane region" description="Helical" evidence="9">
    <location>
        <begin position="217"/>
        <end position="234"/>
    </location>
</feature>
<dbReference type="STRING" id="227316.GA0070604_3069"/>
<feature type="transmembrane region" description="Helical" evidence="9">
    <location>
        <begin position="183"/>
        <end position="205"/>
    </location>
</feature>
<evidence type="ECO:0000256" key="8">
    <source>
        <dbReference type="SAM" id="MobiDB-lite"/>
    </source>
</evidence>
<name>A0A1C6UL42_9ACTN</name>
<dbReference type="NCBIfam" id="NF038066">
    <property type="entry name" value="MptB"/>
    <property type="match status" value="1"/>
</dbReference>
<feature type="region of interest" description="Disordered" evidence="8">
    <location>
        <begin position="481"/>
        <end position="507"/>
    </location>
</feature>
<dbReference type="EMBL" id="FMHY01000002">
    <property type="protein sequence ID" value="SCL54776.1"/>
    <property type="molecule type" value="Genomic_DNA"/>
</dbReference>
<keyword evidence="5 9" id="KW-1133">Transmembrane helix</keyword>
<keyword evidence="6 9" id="KW-0472">Membrane</keyword>
<keyword evidence="11" id="KW-1185">Reference proteome</keyword>
<evidence type="ECO:0000256" key="3">
    <source>
        <dbReference type="ARBA" id="ARBA00022679"/>
    </source>
</evidence>
<feature type="transmembrane region" description="Helical" evidence="9">
    <location>
        <begin position="305"/>
        <end position="324"/>
    </location>
</feature>
<dbReference type="Proteomes" id="UP000199696">
    <property type="component" value="Unassembled WGS sequence"/>
</dbReference>
<feature type="transmembrane region" description="Helical" evidence="9">
    <location>
        <begin position="64"/>
        <end position="82"/>
    </location>
</feature>
<evidence type="ECO:0000256" key="4">
    <source>
        <dbReference type="ARBA" id="ARBA00022692"/>
    </source>
</evidence>
<feature type="transmembrane region" description="Helical" evidence="9">
    <location>
        <begin position="263"/>
        <end position="284"/>
    </location>
</feature>
<dbReference type="GO" id="GO:0016757">
    <property type="term" value="F:glycosyltransferase activity"/>
    <property type="evidence" value="ECO:0007669"/>
    <property type="project" value="UniProtKB-KW"/>
</dbReference>
<gene>
    <name evidence="10" type="ORF">GA0070604_3069</name>
</gene>
<feature type="transmembrane region" description="Helical" evidence="9">
    <location>
        <begin position="458"/>
        <end position="476"/>
    </location>
</feature>
<evidence type="ECO:0000256" key="6">
    <source>
        <dbReference type="ARBA" id="ARBA00023136"/>
    </source>
</evidence>
<comment type="subcellular location">
    <subcellularLocation>
        <location evidence="1">Membrane</location>
        <topology evidence="1">Multi-pass membrane protein</topology>
    </subcellularLocation>
</comment>
<dbReference type="InterPro" id="IPR049829">
    <property type="entry name" value="MptA/B-like"/>
</dbReference>
<evidence type="ECO:0000256" key="9">
    <source>
        <dbReference type="SAM" id="Phobius"/>
    </source>
</evidence>
<accession>A0A1C6UL42</accession>
<evidence type="ECO:0000313" key="11">
    <source>
        <dbReference type="Proteomes" id="UP000199696"/>
    </source>
</evidence>
<keyword evidence="4 9" id="KW-0812">Transmembrane</keyword>
<evidence type="ECO:0000256" key="1">
    <source>
        <dbReference type="ARBA" id="ARBA00004141"/>
    </source>
</evidence>
<dbReference type="GO" id="GO:0016020">
    <property type="term" value="C:membrane"/>
    <property type="evidence" value="ECO:0007669"/>
    <property type="project" value="UniProtKB-SubCell"/>
</dbReference>
<dbReference type="Pfam" id="PF26314">
    <property type="entry name" value="MptA_B_family"/>
    <property type="match status" value="1"/>
</dbReference>
<protein>
    <submittedName>
        <fullName evidence="10">Alpha-1,6-mannosyltransferase</fullName>
    </submittedName>
</protein>
<feature type="transmembrane region" description="Helical" evidence="9">
    <location>
        <begin position="25"/>
        <end position="44"/>
    </location>
</feature>
<keyword evidence="3 10" id="KW-0808">Transferase</keyword>
<sequence>MVLCDAAVSGRTAVPTRAPIHRDRVLGTVGSTVVAGGGLLAGVTPLGEVAIDLPLLHELRALPALSVSVLYAGLAMLLLAWWRVGVSVRADAGPSGRELATTAAWWAAPFAVITPIFSGDVHSYLAQGAMTMAGLDAYRVGPSALGGPLTVNVPEIWQHTPAPYGPVFLRLAATVTALTGGGVWAGIIGMRVLALLGVGLLAWSVPRLAGLCGVPPTAAMWLGVLNPLVLLHLVADAHNEAVMLGLMCVGLLLALRRRPVLGIILITLAALVKAPAVVALAFVVPVWARHLAGRRGRLLRAARRTVLVAAVTGLAVTAATRSGIGWVRALDTPTHAHTWMSITTDLGWAAGSLLHRLNGLAVEHTIRAFWLAGLVLAAGVNLVLWRRVARIGPVAALGLGLAALVLTGPVVHPWYLLWALVPLAAAARGAGTRRAVAVGTVVLVLVVLPGGVQPGLSAALGAVLGVSAVLVATMVARRRSRQRRWTRPTDEPFRPGGPGAVHVRPTV</sequence>
<proteinExistence type="inferred from homology"/>
<evidence type="ECO:0000256" key="5">
    <source>
        <dbReference type="ARBA" id="ARBA00022989"/>
    </source>
</evidence>
<dbReference type="AlphaFoldDB" id="A0A1C6UL42"/>
<evidence type="ECO:0000256" key="2">
    <source>
        <dbReference type="ARBA" id="ARBA00022676"/>
    </source>
</evidence>
<reference evidence="11" key="1">
    <citation type="submission" date="2016-06" db="EMBL/GenBank/DDBJ databases">
        <authorList>
            <person name="Varghese N."/>
            <person name="Submissions Spin"/>
        </authorList>
    </citation>
    <scope>NUCLEOTIDE SEQUENCE [LARGE SCALE GENOMIC DNA]</scope>
    <source>
        <strain evidence="11">DSM 44814</strain>
    </source>
</reference>
<organism evidence="10 11">
    <name type="scientific">Micromonospora eburnea</name>
    <dbReference type="NCBI Taxonomy" id="227316"/>
    <lineage>
        <taxon>Bacteria</taxon>
        <taxon>Bacillati</taxon>
        <taxon>Actinomycetota</taxon>
        <taxon>Actinomycetes</taxon>
        <taxon>Micromonosporales</taxon>
        <taxon>Micromonosporaceae</taxon>
        <taxon>Micromonospora</taxon>
    </lineage>
</organism>
<feature type="transmembrane region" description="Helical" evidence="9">
    <location>
        <begin position="397"/>
        <end position="423"/>
    </location>
</feature>
<comment type="similarity">
    <text evidence="7">Belongs to the MptA/B family.</text>
</comment>
<keyword evidence="2 10" id="KW-0328">Glycosyltransferase</keyword>
<evidence type="ECO:0000313" key="10">
    <source>
        <dbReference type="EMBL" id="SCL54776.1"/>
    </source>
</evidence>